<organism evidence="1 2">
    <name type="scientific">Cetraspora pellucida</name>
    <dbReference type="NCBI Taxonomy" id="1433469"/>
    <lineage>
        <taxon>Eukaryota</taxon>
        <taxon>Fungi</taxon>
        <taxon>Fungi incertae sedis</taxon>
        <taxon>Mucoromycota</taxon>
        <taxon>Glomeromycotina</taxon>
        <taxon>Glomeromycetes</taxon>
        <taxon>Diversisporales</taxon>
        <taxon>Gigasporaceae</taxon>
        <taxon>Cetraspora</taxon>
    </lineage>
</organism>
<keyword evidence="2" id="KW-1185">Reference proteome</keyword>
<evidence type="ECO:0000313" key="1">
    <source>
        <dbReference type="EMBL" id="CAG8782560.1"/>
    </source>
</evidence>
<accession>A0ACA9R8U8</accession>
<proteinExistence type="predicted"/>
<protein>
    <submittedName>
        <fullName evidence="1">7109_t:CDS:1</fullName>
    </submittedName>
</protein>
<name>A0ACA9R8U8_9GLOM</name>
<comment type="caution">
    <text evidence="1">The sequence shown here is derived from an EMBL/GenBank/DDBJ whole genome shotgun (WGS) entry which is preliminary data.</text>
</comment>
<sequence>LLDFDGFPPLFLFENNSSIFIDCGGNVGLKNNGIGIFWDRFEIEEIKYKKDRCSMWKKTSLMIMSHPHPTCYVERLHCERRKTAPDRFLTLKGSEIVCEILLG</sequence>
<gene>
    <name evidence="1" type="ORF">SPELUC_LOCUS16528</name>
</gene>
<feature type="non-terminal residue" evidence="1">
    <location>
        <position position="1"/>
    </location>
</feature>
<dbReference type="Proteomes" id="UP000789366">
    <property type="component" value="Unassembled WGS sequence"/>
</dbReference>
<reference evidence="1" key="1">
    <citation type="submission" date="2021-06" db="EMBL/GenBank/DDBJ databases">
        <authorList>
            <person name="Kallberg Y."/>
            <person name="Tangrot J."/>
            <person name="Rosling A."/>
        </authorList>
    </citation>
    <scope>NUCLEOTIDE SEQUENCE</scope>
    <source>
        <strain evidence="1">28 12/20/2015</strain>
    </source>
</reference>
<evidence type="ECO:0000313" key="2">
    <source>
        <dbReference type="Proteomes" id="UP000789366"/>
    </source>
</evidence>
<dbReference type="EMBL" id="CAJVPW010061807">
    <property type="protein sequence ID" value="CAG8782560.1"/>
    <property type="molecule type" value="Genomic_DNA"/>
</dbReference>